<dbReference type="GO" id="GO:0016787">
    <property type="term" value="F:hydrolase activity"/>
    <property type="evidence" value="ECO:0007669"/>
    <property type="project" value="UniProtKB-KW"/>
</dbReference>
<dbReference type="InterPro" id="IPR035466">
    <property type="entry name" value="GlmS/AgaS_SIS"/>
</dbReference>
<dbReference type="InterPro" id="IPR001347">
    <property type="entry name" value="SIS_dom"/>
</dbReference>
<dbReference type="Gene3D" id="3.40.50.10490">
    <property type="entry name" value="Glucose-6-phosphate isomerase like protein, domain 1"/>
    <property type="match status" value="2"/>
</dbReference>
<dbReference type="CDD" id="cd05009">
    <property type="entry name" value="SIS_GlmS_GlmD_2"/>
    <property type="match status" value="1"/>
</dbReference>
<dbReference type="PANTHER" id="PTHR10937">
    <property type="entry name" value="GLUCOSAMINE--FRUCTOSE-6-PHOSPHATE AMINOTRANSFERASE, ISOMERIZING"/>
    <property type="match status" value="1"/>
</dbReference>
<dbReference type="SUPFAM" id="SSF53697">
    <property type="entry name" value="SIS domain"/>
    <property type="match status" value="1"/>
</dbReference>
<reference evidence="4" key="1">
    <citation type="journal article" date="2019" name="Int. J. Syst. Evol. Microbiol.">
        <title>The Global Catalogue of Microorganisms (GCM) 10K type strain sequencing project: providing services to taxonomists for standard genome sequencing and annotation.</title>
        <authorList>
            <consortium name="The Broad Institute Genomics Platform"/>
            <consortium name="The Broad Institute Genome Sequencing Center for Infectious Disease"/>
            <person name="Wu L."/>
            <person name="Ma J."/>
        </authorList>
    </citation>
    <scope>NUCLEOTIDE SEQUENCE [LARGE SCALE GENOMIC DNA]</scope>
    <source>
        <strain evidence="4">CCTCC AB 2017081</strain>
    </source>
</reference>
<evidence type="ECO:0000313" key="4">
    <source>
        <dbReference type="Proteomes" id="UP001595803"/>
    </source>
</evidence>
<organism evidence="3 4">
    <name type="scientific">Deinococcus rufus</name>
    <dbReference type="NCBI Taxonomy" id="2136097"/>
    <lineage>
        <taxon>Bacteria</taxon>
        <taxon>Thermotogati</taxon>
        <taxon>Deinococcota</taxon>
        <taxon>Deinococci</taxon>
        <taxon>Deinococcales</taxon>
        <taxon>Deinococcaceae</taxon>
        <taxon>Deinococcus</taxon>
    </lineage>
</organism>
<gene>
    <name evidence="3" type="ORF">ACFOSB_06020</name>
</gene>
<dbReference type="EMBL" id="JBHRZG010000006">
    <property type="protein sequence ID" value="MFC3832409.1"/>
    <property type="molecule type" value="Genomic_DNA"/>
</dbReference>
<comment type="caution">
    <text evidence="3">The sequence shown here is derived from an EMBL/GenBank/DDBJ whole genome shotgun (WGS) entry which is preliminary data.</text>
</comment>
<keyword evidence="4" id="KW-1185">Reference proteome</keyword>
<feature type="domain" description="SIS" evidence="2">
    <location>
        <begin position="201"/>
        <end position="338"/>
    </location>
</feature>
<protein>
    <submittedName>
        <fullName evidence="3">SIS domain-containing protein</fullName>
        <ecNumber evidence="3">3.5.-.-</ecNumber>
    </submittedName>
</protein>
<evidence type="ECO:0000259" key="2">
    <source>
        <dbReference type="PROSITE" id="PS51464"/>
    </source>
</evidence>
<dbReference type="Pfam" id="PF01380">
    <property type="entry name" value="SIS"/>
    <property type="match status" value="2"/>
</dbReference>
<proteinExistence type="predicted"/>
<dbReference type="CDD" id="cd05008">
    <property type="entry name" value="SIS_GlmS_GlmD_1"/>
    <property type="match status" value="1"/>
</dbReference>
<dbReference type="InterPro" id="IPR046348">
    <property type="entry name" value="SIS_dom_sf"/>
</dbReference>
<evidence type="ECO:0000313" key="3">
    <source>
        <dbReference type="EMBL" id="MFC3832409.1"/>
    </source>
</evidence>
<name>A0ABV7Z5S3_9DEIO</name>
<dbReference type="PANTHER" id="PTHR10937:SF8">
    <property type="entry name" value="AMINOTRANSFERASE-RELATED"/>
    <property type="match status" value="1"/>
</dbReference>
<feature type="domain" description="SIS" evidence="2">
    <location>
        <begin position="35"/>
        <end position="173"/>
    </location>
</feature>
<keyword evidence="1" id="KW-0677">Repeat</keyword>
<keyword evidence="3" id="KW-0378">Hydrolase</keyword>
<dbReference type="Proteomes" id="UP001595803">
    <property type="component" value="Unassembled WGS sequence"/>
</dbReference>
<dbReference type="PROSITE" id="PS51464">
    <property type="entry name" value="SIS"/>
    <property type="match status" value="2"/>
</dbReference>
<sequence length="348" mass="35687">MSLDRSAEPLMLREAREAPEVVERQAAYRAQVEEVARAIDAFAPAFVVTLARGSSDHAATTLRYGLETHLRLPVVSAAPSVAGVYGADVEYRGALVLAVSQSGGSPDIVETLLRARKGGALTVALVNVEGSPLANVADLVLPLHAGEERAVAATKSYLAALTLGARLLHALRPDAALAGALARLPDALREVIHGEALARQAAALLAGNDRPLVLGRGLHGGVAAETALKLQETAGVGALAFSTAEFAHGPARLAEPGTLAVCFQARDATAPLTAATYEGLHGYGATVLSIGAPLHDTDATVPTPPTGHALTDPAASALAAQLVIAHAALLRGQNPDAPPRLSKVTRTR</sequence>
<evidence type="ECO:0000256" key="1">
    <source>
        <dbReference type="ARBA" id="ARBA00022737"/>
    </source>
</evidence>
<dbReference type="EC" id="3.5.-.-" evidence="3"/>
<accession>A0ABV7Z5S3</accession>
<dbReference type="InterPro" id="IPR035490">
    <property type="entry name" value="GlmS/FrlB_SIS"/>
</dbReference>
<dbReference type="RefSeq" id="WP_322474195.1">
    <property type="nucleotide sequence ID" value="NZ_JBHRZG010000006.1"/>
</dbReference>